<organism evidence="1 2">
    <name type="scientific">Tahibacter amnicola</name>
    <dbReference type="NCBI Taxonomy" id="2976241"/>
    <lineage>
        <taxon>Bacteria</taxon>
        <taxon>Pseudomonadati</taxon>
        <taxon>Pseudomonadota</taxon>
        <taxon>Gammaproteobacteria</taxon>
        <taxon>Lysobacterales</taxon>
        <taxon>Rhodanobacteraceae</taxon>
        <taxon>Tahibacter</taxon>
    </lineage>
</organism>
<protein>
    <submittedName>
        <fullName evidence="1">Uncharacterized protein</fullName>
    </submittedName>
</protein>
<dbReference type="EMBL" id="CP104694">
    <property type="protein sequence ID" value="UXI67119.1"/>
    <property type="molecule type" value="Genomic_DNA"/>
</dbReference>
<dbReference type="RefSeq" id="WP_261694095.1">
    <property type="nucleotide sequence ID" value="NZ_CP104694.1"/>
</dbReference>
<evidence type="ECO:0000313" key="2">
    <source>
        <dbReference type="Proteomes" id="UP001064632"/>
    </source>
</evidence>
<keyword evidence="2" id="KW-1185">Reference proteome</keyword>
<gene>
    <name evidence="1" type="ORF">N4264_20590</name>
</gene>
<dbReference type="Proteomes" id="UP001064632">
    <property type="component" value="Chromosome"/>
</dbReference>
<proteinExistence type="predicted"/>
<name>A0ABY6BBP6_9GAMM</name>
<sequence length="197" mass="22149">MDLQVAFLTGQSDPACCALSPSQSAFLDALPVPEHARVRRNFPYFEHGGEYRPVGLARAALNNLMQYRRARTADFAIRYRNTAVALLERARCTVLLAGSCGLELLNGLRLPPVLLRRVRVFAYGPVARQLPSCEVCLVQGDSDRLSRWYFANAHHIVACHHMNYLEQESVLNLCRQQLARWRGGFALADPLRVEVLS</sequence>
<evidence type="ECO:0000313" key="1">
    <source>
        <dbReference type="EMBL" id="UXI67119.1"/>
    </source>
</evidence>
<accession>A0ABY6BBP6</accession>
<reference evidence="1" key="1">
    <citation type="submission" date="2022-09" db="EMBL/GenBank/DDBJ databases">
        <title>Tahibacter sp. nov., isolated from a fresh water.</title>
        <authorList>
            <person name="Baek J.H."/>
            <person name="Lee J.K."/>
            <person name="Kim J.M."/>
            <person name="Jeon C.O."/>
        </authorList>
    </citation>
    <scope>NUCLEOTIDE SEQUENCE</scope>
    <source>
        <strain evidence="1">W38</strain>
    </source>
</reference>